<reference evidence="3" key="3">
    <citation type="submission" date="2011-05" db="EMBL/GenBank/DDBJ databases">
        <title>Complete sequence of Methylomonas methanica MC09.</title>
        <authorList>
            <consortium name="US DOE Joint Genome Institute"/>
            <person name="Lucas S."/>
            <person name="Han J."/>
            <person name="Lapidus A."/>
            <person name="Cheng J.-F."/>
            <person name="Goodwin L."/>
            <person name="Pitluck S."/>
            <person name="Peters L."/>
            <person name="Mikhailova N."/>
            <person name="Teshima H."/>
            <person name="Han C."/>
            <person name="Tapia R."/>
            <person name="Land M."/>
            <person name="Hauser L."/>
            <person name="Kyrpides N."/>
            <person name="Ivanova N."/>
            <person name="Pagani I."/>
            <person name="Stein L."/>
            <person name="Woyke T."/>
        </authorList>
    </citation>
    <scope>NUCLEOTIDE SEQUENCE [LARGE SCALE GENOMIC DNA]</scope>
    <source>
        <strain evidence="3">MC09</strain>
    </source>
</reference>
<feature type="transmembrane region" description="Helical" evidence="1">
    <location>
        <begin position="5"/>
        <end position="23"/>
    </location>
</feature>
<protein>
    <submittedName>
        <fullName evidence="2">Uncharacterized protein</fullName>
    </submittedName>
</protein>
<keyword evidence="1" id="KW-1133">Transmembrane helix</keyword>
<dbReference type="Proteomes" id="UP000008888">
    <property type="component" value="Chromosome"/>
</dbReference>
<name>G0A704_METMM</name>
<organism evidence="2 3">
    <name type="scientific">Methylomonas methanica (strain DSM 25384 / MC09)</name>
    <dbReference type="NCBI Taxonomy" id="857087"/>
    <lineage>
        <taxon>Bacteria</taxon>
        <taxon>Pseudomonadati</taxon>
        <taxon>Pseudomonadota</taxon>
        <taxon>Gammaproteobacteria</taxon>
        <taxon>Methylococcales</taxon>
        <taxon>Methylococcaceae</taxon>
        <taxon>Methylomonas</taxon>
    </lineage>
</organism>
<dbReference type="KEGG" id="mmt:Metme_3428"/>
<accession>G0A704</accession>
<sequence length="74" mass="8779">MIKWLIMIFFCLTGLYFMMWAFQSASYSVSETPINSEIIKTRAMILFPVSILFIAQGVLFYLVLKEREYRTHKT</sequence>
<evidence type="ECO:0000313" key="3">
    <source>
        <dbReference type="Proteomes" id="UP000008888"/>
    </source>
</evidence>
<dbReference type="AlphaFoldDB" id="G0A704"/>
<keyword evidence="1" id="KW-0472">Membrane</keyword>
<dbReference type="HOGENOM" id="CLU_2683623_0_0_6"/>
<proteinExistence type="predicted"/>
<reference key="2">
    <citation type="submission" date="2011-05" db="EMBL/GenBank/DDBJ databases">
        <title>Complete genome sequence of the aerobic marine methanotroph Methylomonas methanica MC09.</title>
        <authorList>
            <person name="Boden R."/>
            <person name="Cunliffe M."/>
            <person name="Scanlan J."/>
            <person name="Moussard H."/>
            <person name="Kits K.D."/>
            <person name="Klotz M."/>
            <person name="Jetten M."/>
            <person name="Vuilleumier S."/>
            <person name="Han J."/>
            <person name="Peters L."/>
            <person name="Mikhailova N."/>
            <person name="Teshima H."/>
            <person name="Tapia R."/>
            <person name="Kyrpides N."/>
            <person name="Ivanova N."/>
            <person name="Pagani I."/>
            <person name="Cheng J.-F."/>
            <person name="Goodwin L."/>
            <person name="Han C."/>
            <person name="Hauser L."/>
            <person name="Land M."/>
            <person name="Lapidus A."/>
            <person name="Lucas S."/>
            <person name="Pitluck S."/>
            <person name="Woyke T."/>
            <person name="Stein L.Y."/>
            <person name="Murrell C."/>
        </authorList>
    </citation>
    <scope>NUCLEOTIDE SEQUENCE</scope>
    <source>
        <strain>MC09</strain>
    </source>
</reference>
<reference evidence="2 3" key="1">
    <citation type="journal article" date="2011" name="J. Bacteriol.">
        <title>Complete Genome Sequence of the Aerobic Marine Methanotroph Methylomonas methanica MC09.</title>
        <authorList>
            <person name="Boden R."/>
            <person name="Cunliffe M."/>
            <person name="Scanlan J."/>
            <person name="Moussard H."/>
            <person name="Kits K.D."/>
            <person name="Klotz M.G."/>
            <person name="Jetten M.S."/>
            <person name="Vuilleumier S."/>
            <person name="Han J."/>
            <person name="Peters L."/>
            <person name="Mikhailova N."/>
            <person name="Teshima H."/>
            <person name="Tapia R."/>
            <person name="Kyrpides N."/>
            <person name="Ivanova N."/>
            <person name="Pagani I."/>
            <person name="Cheng J.F."/>
            <person name="Goodwin L."/>
            <person name="Han C."/>
            <person name="Hauser L."/>
            <person name="Land M.L."/>
            <person name="Lapidus A."/>
            <person name="Lucas S."/>
            <person name="Pitluck S."/>
            <person name="Woyke T."/>
            <person name="Stein L."/>
            <person name="Murrell J.C."/>
        </authorList>
    </citation>
    <scope>NUCLEOTIDE SEQUENCE [LARGE SCALE GENOMIC DNA]</scope>
    <source>
        <strain evidence="2 3">MC09</strain>
    </source>
</reference>
<evidence type="ECO:0000313" key="2">
    <source>
        <dbReference type="EMBL" id="AEG01798.1"/>
    </source>
</evidence>
<keyword evidence="1" id="KW-0812">Transmembrane</keyword>
<feature type="transmembrane region" description="Helical" evidence="1">
    <location>
        <begin position="43"/>
        <end position="64"/>
    </location>
</feature>
<dbReference type="EMBL" id="CP002738">
    <property type="protein sequence ID" value="AEG01798.1"/>
    <property type="molecule type" value="Genomic_DNA"/>
</dbReference>
<dbReference type="STRING" id="857087.Metme_3428"/>
<evidence type="ECO:0000256" key="1">
    <source>
        <dbReference type="SAM" id="Phobius"/>
    </source>
</evidence>
<gene>
    <name evidence="2" type="ordered locus">Metme_3428</name>
</gene>
<keyword evidence="3" id="KW-1185">Reference proteome</keyword>